<dbReference type="InterPro" id="IPR047767">
    <property type="entry name" value="PSP1-like"/>
</dbReference>
<dbReference type="EMBL" id="CP117811">
    <property type="protein sequence ID" value="WDE95688.1"/>
    <property type="molecule type" value="Genomic_DNA"/>
</dbReference>
<feature type="domain" description="PSP1 C-terminal" evidence="2">
    <location>
        <begin position="61"/>
        <end position="146"/>
    </location>
</feature>
<keyword evidence="4" id="KW-1185">Reference proteome</keyword>
<feature type="region of interest" description="Disordered" evidence="1">
    <location>
        <begin position="274"/>
        <end position="297"/>
    </location>
</feature>
<dbReference type="Proteomes" id="UP001214250">
    <property type="component" value="Chromosome 1"/>
</dbReference>
<evidence type="ECO:0000313" key="3">
    <source>
        <dbReference type="EMBL" id="WDE95688.1"/>
    </source>
</evidence>
<proteinExistence type="predicted"/>
<dbReference type="PROSITE" id="PS51411">
    <property type="entry name" value="PSP1_C"/>
    <property type="match status" value="1"/>
</dbReference>
<dbReference type="RefSeq" id="WP_274149405.1">
    <property type="nucleotide sequence ID" value="NZ_CP117811.1"/>
</dbReference>
<evidence type="ECO:0000256" key="1">
    <source>
        <dbReference type="SAM" id="MobiDB-lite"/>
    </source>
</evidence>
<gene>
    <name evidence="3" type="primary">ricT</name>
    <name evidence="3" type="ORF">PQO03_08155</name>
</gene>
<dbReference type="PANTHER" id="PTHR43830">
    <property type="entry name" value="PROTEIN PSP1"/>
    <property type="match status" value="1"/>
</dbReference>
<protein>
    <submittedName>
        <fullName evidence="3">Regulatory iron-sulfur-containing complex subunit RicT</fullName>
    </submittedName>
</protein>
<dbReference type="Pfam" id="PF04468">
    <property type="entry name" value="PSP1"/>
    <property type="match status" value="1"/>
</dbReference>
<evidence type="ECO:0000313" key="4">
    <source>
        <dbReference type="Proteomes" id="UP001214250"/>
    </source>
</evidence>
<dbReference type="PANTHER" id="PTHR43830:SF3">
    <property type="entry name" value="PROTEIN PSP1"/>
    <property type="match status" value="1"/>
</dbReference>
<evidence type="ECO:0000259" key="2">
    <source>
        <dbReference type="PROSITE" id="PS51411"/>
    </source>
</evidence>
<sequence>MKLVYEVWLESGIRMDCLGLENKKLKKNDAVILDFGTYKEYARVVHCRGELPIEADAESMPQILRRATLQDQNKANENHRFNRISGQKAEAIISRSQLDISMVDAHISFDRRRAVVRFLSPKRVDFRQLVRELASSLNMKIEMRQVGVRDVAKMRGGIGTCGRVLCCTSWIHEFQSVNVRMAKEQHLSLKANMISGQCGRLKCCLAFEYEGYQLISKDMPLHGSQIMVRGQEARVLDTTLLNRSVLVRVKQDGRVMNVSREQLDELVDTKESACGDDCSTTDSDKSCSTDDCDSCGD</sequence>
<accession>A0ABY7VNJ0</accession>
<organism evidence="3 4">
    <name type="scientific">Lentisphaera profundi</name>
    <dbReference type="NCBI Taxonomy" id="1658616"/>
    <lineage>
        <taxon>Bacteria</taxon>
        <taxon>Pseudomonadati</taxon>
        <taxon>Lentisphaerota</taxon>
        <taxon>Lentisphaeria</taxon>
        <taxon>Lentisphaerales</taxon>
        <taxon>Lentisphaeraceae</taxon>
        <taxon>Lentisphaera</taxon>
    </lineage>
</organism>
<dbReference type="InterPro" id="IPR007557">
    <property type="entry name" value="PSP1_C"/>
</dbReference>
<reference evidence="3 4" key="1">
    <citation type="submission" date="2023-02" db="EMBL/GenBank/DDBJ databases">
        <title>Genome sequence of Lentisphaera profundi SAORIC-696.</title>
        <authorList>
            <person name="Kim e."/>
            <person name="Cho J.-C."/>
            <person name="Choi A."/>
            <person name="Kang I."/>
        </authorList>
    </citation>
    <scope>NUCLEOTIDE SEQUENCE [LARGE SCALE GENOMIC DNA]</scope>
    <source>
        <strain evidence="3 4">SAORIC-696</strain>
    </source>
</reference>
<name>A0ABY7VNJ0_9BACT</name>
<dbReference type="NCBIfam" id="NF041131">
    <property type="entry name" value="RicT_YaaT_fam"/>
    <property type="match status" value="1"/>
</dbReference>